<feature type="binding site" evidence="2">
    <location>
        <position position="96"/>
    </location>
    <ligand>
        <name>Cu cation</name>
        <dbReference type="ChEBI" id="CHEBI:23378"/>
    </ligand>
</feature>
<evidence type="ECO:0000256" key="1">
    <source>
        <dbReference type="ARBA" id="ARBA00010996"/>
    </source>
</evidence>
<accession>A0AAE3IQB8</accession>
<dbReference type="PANTHER" id="PTHR12151:SF25">
    <property type="entry name" value="LINALOOL DEHYDRATASE_ISOMERASE DOMAIN-CONTAINING PROTEIN"/>
    <property type="match status" value="1"/>
</dbReference>
<comment type="caution">
    <text evidence="5">The sequence shown here is derived from an EMBL/GenBank/DDBJ whole genome shotgun (WGS) entry which is preliminary data.</text>
</comment>
<gene>
    <name evidence="5" type="ORF">OD355_11475</name>
</gene>
<dbReference type="CDD" id="cd02968">
    <property type="entry name" value="SCO"/>
    <property type="match status" value="1"/>
</dbReference>
<dbReference type="GO" id="GO:0046872">
    <property type="term" value="F:metal ion binding"/>
    <property type="evidence" value="ECO:0007669"/>
    <property type="project" value="UniProtKB-KW"/>
</dbReference>
<keyword evidence="4" id="KW-0812">Transmembrane</keyword>
<keyword evidence="4" id="KW-0472">Membrane</keyword>
<keyword evidence="2" id="KW-0186">Copper</keyword>
<dbReference type="SUPFAM" id="SSF52833">
    <property type="entry name" value="Thioredoxin-like"/>
    <property type="match status" value="1"/>
</dbReference>
<dbReference type="Pfam" id="PF02630">
    <property type="entry name" value="SCO1-SenC"/>
    <property type="match status" value="1"/>
</dbReference>
<evidence type="ECO:0000313" key="6">
    <source>
        <dbReference type="Proteomes" id="UP001209317"/>
    </source>
</evidence>
<feature type="disulfide bond" description="Redox-active" evidence="3">
    <location>
        <begin position="92"/>
        <end position="96"/>
    </location>
</feature>
<keyword evidence="2" id="KW-0479">Metal-binding</keyword>
<evidence type="ECO:0000313" key="5">
    <source>
        <dbReference type="EMBL" id="MCU7695138.1"/>
    </source>
</evidence>
<dbReference type="InterPro" id="IPR003782">
    <property type="entry name" value="SCO1/SenC"/>
</dbReference>
<feature type="binding site" evidence="2">
    <location>
        <position position="191"/>
    </location>
    <ligand>
        <name>Cu cation</name>
        <dbReference type="ChEBI" id="CHEBI:23378"/>
    </ligand>
</feature>
<comment type="similarity">
    <text evidence="1">Belongs to the SCO1/2 family.</text>
</comment>
<evidence type="ECO:0000256" key="3">
    <source>
        <dbReference type="PIRSR" id="PIRSR603782-2"/>
    </source>
</evidence>
<dbReference type="Proteomes" id="UP001209317">
    <property type="component" value="Unassembled WGS sequence"/>
</dbReference>
<organism evidence="5 6">
    <name type="scientific">Haoranjiania flava</name>
    <dbReference type="NCBI Taxonomy" id="1856322"/>
    <lineage>
        <taxon>Bacteria</taxon>
        <taxon>Pseudomonadati</taxon>
        <taxon>Bacteroidota</taxon>
        <taxon>Chitinophagia</taxon>
        <taxon>Chitinophagales</taxon>
        <taxon>Chitinophagaceae</taxon>
        <taxon>Haoranjiania</taxon>
    </lineage>
</organism>
<name>A0AAE3IQB8_9BACT</name>
<dbReference type="EMBL" id="JAOTPL010000019">
    <property type="protein sequence ID" value="MCU7695138.1"/>
    <property type="molecule type" value="Genomic_DNA"/>
</dbReference>
<dbReference type="PANTHER" id="PTHR12151">
    <property type="entry name" value="ELECTRON TRANSPORT PROTIN SCO1/SENC FAMILY MEMBER"/>
    <property type="match status" value="1"/>
</dbReference>
<sequence>MSKKAVFAIVLALFIPLLGYFAIKIFGENAVSMPRHYIPDSVNTYVKDGKTVNDTMWHTVRNITLTNQLGKASSLHDLQGKVKVIDVFFTSCGSICPKLTKNMSSLQRSFLKGGNTRQKIDTSLVQFISLTIDPKRDSVAKIKAYADGFGVVHDNWWMLTGNKDSIYNFIFEELKIDKYDPEAEISPDFPHTGRFVLLDKHNYIRGYYNGLDTLNDIPQLARDIGLLMLEKDRKNPRPLPFDPVVMGVAFLVAIVVIIVIARKLFAKRNN</sequence>
<feature type="transmembrane region" description="Helical" evidence="4">
    <location>
        <begin position="244"/>
        <end position="265"/>
    </location>
</feature>
<dbReference type="Gene3D" id="3.40.30.10">
    <property type="entry name" value="Glutaredoxin"/>
    <property type="match status" value="1"/>
</dbReference>
<evidence type="ECO:0000256" key="2">
    <source>
        <dbReference type="PIRSR" id="PIRSR603782-1"/>
    </source>
</evidence>
<dbReference type="InterPro" id="IPR036249">
    <property type="entry name" value="Thioredoxin-like_sf"/>
</dbReference>
<proteinExistence type="inferred from homology"/>
<keyword evidence="4" id="KW-1133">Transmembrane helix</keyword>
<evidence type="ECO:0000256" key="4">
    <source>
        <dbReference type="SAM" id="Phobius"/>
    </source>
</evidence>
<reference evidence="5" key="1">
    <citation type="submission" date="2022-10" db="EMBL/GenBank/DDBJ databases">
        <authorList>
            <person name="Kim H.S."/>
            <person name="Kim J.-S."/>
            <person name="Suh M.K."/>
            <person name="Eom M.K."/>
            <person name="Lee J.-S."/>
        </authorList>
    </citation>
    <scope>NUCLEOTIDE SEQUENCE</scope>
    <source>
        <strain evidence="5">LIP-5</strain>
    </source>
</reference>
<feature type="binding site" evidence="2">
    <location>
        <position position="92"/>
    </location>
    <ligand>
        <name>Cu cation</name>
        <dbReference type="ChEBI" id="CHEBI:23378"/>
    </ligand>
</feature>
<dbReference type="RefSeq" id="WP_263038625.1">
    <property type="nucleotide sequence ID" value="NZ_JAOTPL010000019.1"/>
</dbReference>
<protein>
    <submittedName>
        <fullName evidence="5">SCO family protein</fullName>
    </submittedName>
</protein>
<dbReference type="AlphaFoldDB" id="A0AAE3IQB8"/>
<keyword evidence="3" id="KW-1015">Disulfide bond</keyword>
<keyword evidence="6" id="KW-1185">Reference proteome</keyword>